<dbReference type="STRING" id="112268.A0A182W2E9"/>
<evidence type="ECO:0000256" key="1">
    <source>
        <dbReference type="SAM" id="MobiDB-lite"/>
    </source>
</evidence>
<proteinExistence type="predicted"/>
<dbReference type="EnsemblMetazoa" id="AMIN004509-RA">
    <property type="protein sequence ID" value="AMIN004509-PA"/>
    <property type="gene ID" value="AMIN004509"/>
</dbReference>
<feature type="compositionally biased region" description="Polar residues" evidence="1">
    <location>
        <begin position="207"/>
        <end position="218"/>
    </location>
</feature>
<accession>A0A182W2E9</accession>
<dbReference type="AlphaFoldDB" id="A0A182W2E9"/>
<name>A0A182W2E9_9DIPT</name>
<organism evidence="2 3">
    <name type="scientific">Anopheles minimus</name>
    <dbReference type="NCBI Taxonomy" id="112268"/>
    <lineage>
        <taxon>Eukaryota</taxon>
        <taxon>Metazoa</taxon>
        <taxon>Ecdysozoa</taxon>
        <taxon>Arthropoda</taxon>
        <taxon>Hexapoda</taxon>
        <taxon>Insecta</taxon>
        <taxon>Pterygota</taxon>
        <taxon>Neoptera</taxon>
        <taxon>Endopterygota</taxon>
        <taxon>Diptera</taxon>
        <taxon>Nematocera</taxon>
        <taxon>Culicoidea</taxon>
        <taxon>Culicidae</taxon>
        <taxon>Anophelinae</taxon>
        <taxon>Anopheles</taxon>
    </lineage>
</organism>
<dbReference type="Proteomes" id="UP000075920">
    <property type="component" value="Unassembled WGS sequence"/>
</dbReference>
<reference evidence="3" key="1">
    <citation type="submission" date="2013-03" db="EMBL/GenBank/DDBJ databases">
        <title>The Genome Sequence of Anopheles minimus MINIMUS1.</title>
        <authorList>
            <consortium name="The Broad Institute Genomics Platform"/>
            <person name="Neafsey D.E."/>
            <person name="Walton C."/>
            <person name="Walker B."/>
            <person name="Young S.K."/>
            <person name="Zeng Q."/>
            <person name="Gargeya S."/>
            <person name="Fitzgerald M."/>
            <person name="Haas B."/>
            <person name="Abouelleil A."/>
            <person name="Allen A.W."/>
            <person name="Alvarado L."/>
            <person name="Arachchi H.M."/>
            <person name="Berlin A.M."/>
            <person name="Chapman S.B."/>
            <person name="Gainer-Dewar J."/>
            <person name="Goldberg J."/>
            <person name="Griggs A."/>
            <person name="Gujja S."/>
            <person name="Hansen M."/>
            <person name="Howarth C."/>
            <person name="Imamovic A."/>
            <person name="Ireland A."/>
            <person name="Larimer J."/>
            <person name="McCowan C."/>
            <person name="Murphy C."/>
            <person name="Pearson M."/>
            <person name="Poon T.W."/>
            <person name="Priest M."/>
            <person name="Roberts A."/>
            <person name="Saif S."/>
            <person name="Shea T."/>
            <person name="Sisk P."/>
            <person name="Sykes S."/>
            <person name="Wortman J."/>
            <person name="Nusbaum C."/>
            <person name="Birren B."/>
        </authorList>
    </citation>
    <scope>NUCLEOTIDE SEQUENCE [LARGE SCALE GENOMIC DNA]</scope>
    <source>
        <strain evidence="3">MINIMUS1</strain>
    </source>
</reference>
<sequence length="349" mass="38171">MSYRKATMHNNRLCPQTPAPRKDGPRFPMSAAILETPSIMSSFQQPAQKNRGANIVEPPPKQFIMSFASNDSFRSLNESIAVTETHTSFQQQGPASRQNFNTSQALNGSFLDSSFTSTYTPSSTSLIRKVPLANSTISNANMGRTYVGASASNTTPGLKSFHRTSVPAGLNDSFHSYTGNSSYEKRKLPAEYGVSKYSKPAHANAPKGSSSFATSNSAVTTSTQETKLSLRIISGTIEHLQKTIREQGKLPLLLETVANVVSIKPGTRMKEKVILLRHQNQGPVIQGVFYEIDMDLPSVAPGDLVRCIGRLQSVGSRLQILKIGRTTEQYARAILRLQTVSAFTTKLRR</sequence>
<evidence type="ECO:0000313" key="2">
    <source>
        <dbReference type="EnsemblMetazoa" id="AMIN004509-PA"/>
    </source>
</evidence>
<dbReference type="VEuPathDB" id="VectorBase:AMIN004509"/>
<keyword evidence="3" id="KW-1185">Reference proteome</keyword>
<feature type="region of interest" description="Disordered" evidence="1">
    <location>
        <begin position="1"/>
        <end position="25"/>
    </location>
</feature>
<feature type="region of interest" description="Disordered" evidence="1">
    <location>
        <begin position="199"/>
        <end position="218"/>
    </location>
</feature>
<evidence type="ECO:0000313" key="3">
    <source>
        <dbReference type="Proteomes" id="UP000075920"/>
    </source>
</evidence>
<protein>
    <submittedName>
        <fullName evidence="2">Uncharacterized protein</fullName>
    </submittedName>
</protein>
<reference evidence="2" key="2">
    <citation type="submission" date="2020-05" db="UniProtKB">
        <authorList>
            <consortium name="EnsemblMetazoa"/>
        </authorList>
    </citation>
    <scope>IDENTIFICATION</scope>
    <source>
        <strain evidence="2">MINIMUS1</strain>
    </source>
</reference>